<dbReference type="InterPro" id="IPR015854">
    <property type="entry name" value="ABC_transpr_LolD-like"/>
</dbReference>
<evidence type="ECO:0000259" key="4">
    <source>
        <dbReference type="PROSITE" id="PS50893"/>
    </source>
</evidence>
<accession>A0A2A6DZD3</accession>
<comment type="caution">
    <text evidence="5">The sequence shown here is derived from an EMBL/GenBank/DDBJ whole genome shotgun (WGS) entry which is preliminary data.</text>
</comment>
<dbReference type="FunFam" id="3.40.50.300:FF:000032">
    <property type="entry name" value="Export ABC transporter ATP-binding protein"/>
    <property type="match status" value="1"/>
</dbReference>
<evidence type="ECO:0000256" key="2">
    <source>
        <dbReference type="ARBA" id="ARBA00022741"/>
    </source>
</evidence>
<dbReference type="GO" id="GO:0005886">
    <property type="term" value="C:plasma membrane"/>
    <property type="evidence" value="ECO:0007669"/>
    <property type="project" value="TreeGrafter"/>
</dbReference>
<evidence type="ECO:0000256" key="3">
    <source>
        <dbReference type="ARBA" id="ARBA00022840"/>
    </source>
</evidence>
<dbReference type="InterPro" id="IPR017871">
    <property type="entry name" value="ABC_transporter-like_CS"/>
</dbReference>
<dbReference type="GO" id="GO:0098796">
    <property type="term" value="C:membrane protein complex"/>
    <property type="evidence" value="ECO:0007669"/>
    <property type="project" value="UniProtKB-ARBA"/>
</dbReference>
<sequence length="258" mass="28074">MVLRAESLTKIYGSSGGALRKALDGITLDVRRGEFTAVMGPSGSGKTTLLNLLAGIDRPTSGSVRIDGTDPATLSRRDLALFRRRRIGFVFQDFNLLDNLTLRENILLPLALDRTQPDEMEARLSELARHLNIADILDKRPYEVSGGQQQRAAIARALIHEPAVVLADEPTGNLDSKSAYDVMAALRDMNENRGTTVLMVTHDPFAASFAGRVVFVKDGRLFSEIRRGDSRQLFFQRILDALGVLGGPFGEVAGPGLG</sequence>
<reference evidence="5 6" key="1">
    <citation type="submission" date="2016-12" db="EMBL/GenBank/DDBJ databases">
        <title>Candidatus Reconcilibacillus cellulovorans genome.</title>
        <authorList>
            <person name="Kolinko S."/>
            <person name="Wu Y.-W."/>
            <person name="Tachea F."/>
            <person name="Denzel E."/>
            <person name="Hiras J."/>
            <person name="Baecker N."/>
            <person name="Chan L.J."/>
            <person name="Eichorst S.A."/>
            <person name="Frey D."/>
            <person name="Adams P.D."/>
            <person name="Pray T."/>
            <person name="Tanjore D."/>
            <person name="Petzold C.J."/>
            <person name="Gladden J.M."/>
            <person name="Simmons B.A."/>
            <person name="Singer S.W."/>
        </authorList>
    </citation>
    <scope>NUCLEOTIDE SEQUENCE [LARGE SCALE GENOMIC DNA]</scope>
    <source>
        <strain evidence="5">JTherm</strain>
    </source>
</reference>
<evidence type="ECO:0000256" key="1">
    <source>
        <dbReference type="ARBA" id="ARBA00022448"/>
    </source>
</evidence>
<evidence type="ECO:0000313" key="5">
    <source>
        <dbReference type="EMBL" id="PDO10151.1"/>
    </source>
</evidence>
<keyword evidence="2" id="KW-0547">Nucleotide-binding</keyword>
<dbReference type="Proteomes" id="UP000243688">
    <property type="component" value="Unassembled WGS sequence"/>
</dbReference>
<gene>
    <name evidence="5" type="ORF">BLM47_08825</name>
</gene>
<dbReference type="PROSITE" id="PS50893">
    <property type="entry name" value="ABC_TRANSPORTER_2"/>
    <property type="match status" value="1"/>
</dbReference>
<proteinExistence type="predicted"/>
<dbReference type="InterPro" id="IPR017911">
    <property type="entry name" value="MacB-like_ATP-bd"/>
</dbReference>
<dbReference type="Pfam" id="PF00005">
    <property type="entry name" value="ABC_tran"/>
    <property type="match status" value="1"/>
</dbReference>
<dbReference type="CDD" id="cd03255">
    <property type="entry name" value="ABC_MJ0796_LolCDE_FtsE"/>
    <property type="match status" value="1"/>
</dbReference>
<dbReference type="InterPro" id="IPR003439">
    <property type="entry name" value="ABC_transporter-like_ATP-bd"/>
</dbReference>
<dbReference type="PANTHER" id="PTHR24220:SF494">
    <property type="entry name" value="ABC TRANSPORTER ATP-BINDING PROTEIN YXDL"/>
    <property type="match status" value="1"/>
</dbReference>
<dbReference type="SUPFAM" id="SSF52540">
    <property type="entry name" value="P-loop containing nucleoside triphosphate hydrolases"/>
    <property type="match status" value="1"/>
</dbReference>
<keyword evidence="3 5" id="KW-0067">ATP-binding</keyword>
<evidence type="ECO:0000313" key="6">
    <source>
        <dbReference type="Proteomes" id="UP000243688"/>
    </source>
</evidence>
<protein>
    <submittedName>
        <fullName evidence="5">Bacitracin ABC transporter ATP-binding protein</fullName>
    </submittedName>
</protein>
<dbReference type="Gene3D" id="3.40.50.300">
    <property type="entry name" value="P-loop containing nucleotide triphosphate hydrolases"/>
    <property type="match status" value="1"/>
</dbReference>
<dbReference type="EMBL" id="MOXJ01000019">
    <property type="protein sequence ID" value="PDO10151.1"/>
    <property type="molecule type" value="Genomic_DNA"/>
</dbReference>
<dbReference type="SMART" id="SM00382">
    <property type="entry name" value="AAA"/>
    <property type="match status" value="1"/>
</dbReference>
<name>A0A2A6DZD3_9BACL</name>
<dbReference type="PANTHER" id="PTHR24220">
    <property type="entry name" value="IMPORT ATP-BINDING PROTEIN"/>
    <property type="match status" value="1"/>
</dbReference>
<organism evidence="5 6">
    <name type="scientific">Candidatus Reconcilbacillus cellulovorans</name>
    <dbReference type="NCBI Taxonomy" id="1906605"/>
    <lineage>
        <taxon>Bacteria</taxon>
        <taxon>Bacillati</taxon>
        <taxon>Bacillota</taxon>
        <taxon>Bacilli</taxon>
        <taxon>Bacillales</taxon>
        <taxon>Paenibacillaceae</taxon>
        <taxon>Candidatus Reconcilbacillus</taxon>
    </lineage>
</organism>
<dbReference type="GO" id="GO:0005524">
    <property type="term" value="F:ATP binding"/>
    <property type="evidence" value="ECO:0007669"/>
    <property type="project" value="UniProtKB-KW"/>
</dbReference>
<dbReference type="GO" id="GO:0022857">
    <property type="term" value="F:transmembrane transporter activity"/>
    <property type="evidence" value="ECO:0007669"/>
    <property type="project" value="TreeGrafter"/>
</dbReference>
<dbReference type="AlphaFoldDB" id="A0A2A6DZD3"/>
<dbReference type="PROSITE" id="PS00211">
    <property type="entry name" value="ABC_TRANSPORTER_1"/>
    <property type="match status" value="1"/>
</dbReference>
<dbReference type="InterPro" id="IPR027417">
    <property type="entry name" value="P-loop_NTPase"/>
</dbReference>
<dbReference type="InterPro" id="IPR003593">
    <property type="entry name" value="AAA+_ATPase"/>
</dbReference>
<keyword evidence="1" id="KW-0813">Transport</keyword>
<feature type="domain" description="ABC transporter" evidence="4">
    <location>
        <begin position="3"/>
        <end position="243"/>
    </location>
</feature>
<dbReference type="GO" id="GO:0016887">
    <property type="term" value="F:ATP hydrolysis activity"/>
    <property type="evidence" value="ECO:0007669"/>
    <property type="project" value="InterPro"/>
</dbReference>